<reference evidence="3" key="1">
    <citation type="submission" date="2021-01" db="EMBL/GenBank/DDBJ databases">
        <authorList>
            <person name="Corre E."/>
            <person name="Pelletier E."/>
            <person name="Niang G."/>
            <person name="Scheremetjew M."/>
            <person name="Finn R."/>
            <person name="Kale V."/>
            <person name="Holt S."/>
            <person name="Cochrane G."/>
            <person name="Meng A."/>
            <person name="Brown T."/>
            <person name="Cohen L."/>
        </authorList>
    </citation>
    <scope>NUCLEOTIDE SEQUENCE</scope>
    <source>
        <strain evidence="3">GSO104</strain>
    </source>
</reference>
<name>A0A6V2LC07_9STRA</name>
<protein>
    <recommendedName>
        <fullName evidence="5">TLC domain-containing protein</fullName>
    </recommendedName>
</protein>
<evidence type="ECO:0000256" key="1">
    <source>
        <dbReference type="SAM" id="Phobius"/>
    </source>
</evidence>
<feature type="transmembrane region" description="Helical" evidence="1">
    <location>
        <begin position="62"/>
        <end position="86"/>
    </location>
</feature>
<proteinExistence type="predicted"/>
<dbReference type="EMBL" id="HBNS01041942">
    <property type="protein sequence ID" value="CAE4640797.1"/>
    <property type="molecule type" value="Transcribed_RNA"/>
</dbReference>
<dbReference type="EMBL" id="HBNS01041941">
    <property type="protein sequence ID" value="CAE4640795.1"/>
    <property type="molecule type" value="Transcribed_RNA"/>
</dbReference>
<dbReference type="EMBL" id="HBNS01041944">
    <property type="protein sequence ID" value="CAE4640800.1"/>
    <property type="molecule type" value="Transcribed_RNA"/>
</dbReference>
<evidence type="ECO:0000313" key="4">
    <source>
        <dbReference type="EMBL" id="CAE4640800.1"/>
    </source>
</evidence>
<accession>A0A6V2LC07</accession>
<keyword evidence="1" id="KW-1133">Transmembrane helix</keyword>
<dbReference type="AlphaFoldDB" id="A0A6V2LC07"/>
<evidence type="ECO:0000313" key="2">
    <source>
        <dbReference type="EMBL" id="CAE4640795.1"/>
    </source>
</evidence>
<keyword evidence="1" id="KW-0812">Transmembrane</keyword>
<evidence type="ECO:0000313" key="3">
    <source>
        <dbReference type="EMBL" id="CAE4640797.1"/>
    </source>
</evidence>
<sequence>MNAFKNDKSLIQKYPGAYSNIRIAFGLSFLTARVIMWLPRIMDFNRIIAIMISTSEEISSQAALGATFAAATVLTLMQQYWAFLVIRGLLSGPKKAPVKNE</sequence>
<evidence type="ECO:0008006" key="5">
    <source>
        <dbReference type="Google" id="ProtNLM"/>
    </source>
</evidence>
<keyword evidence="1" id="KW-0472">Membrane</keyword>
<organism evidence="3">
    <name type="scientific">Ditylum brightwellii</name>
    <dbReference type="NCBI Taxonomy" id="49249"/>
    <lineage>
        <taxon>Eukaryota</taxon>
        <taxon>Sar</taxon>
        <taxon>Stramenopiles</taxon>
        <taxon>Ochrophyta</taxon>
        <taxon>Bacillariophyta</taxon>
        <taxon>Mediophyceae</taxon>
        <taxon>Lithodesmiophycidae</taxon>
        <taxon>Lithodesmiales</taxon>
        <taxon>Lithodesmiaceae</taxon>
        <taxon>Ditylum</taxon>
    </lineage>
</organism>
<feature type="transmembrane region" description="Helical" evidence="1">
    <location>
        <begin position="21"/>
        <end position="42"/>
    </location>
</feature>
<gene>
    <name evidence="2" type="ORF">DBRI00130_LOCUS32635</name>
    <name evidence="3" type="ORF">DBRI00130_LOCUS32636</name>
    <name evidence="4" type="ORF">DBRI00130_LOCUS32638</name>
</gene>